<comment type="subcellular location">
    <subcellularLocation>
        <location evidence="1">Membrane</location>
        <topology evidence="1">Multi-pass membrane protein</topology>
    </subcellularLocation>
</comment>
<dbReference type="InterPro" id="IPR005829">
    <property type="entry name" value="Sugar_transporter_CS"/>
</dbReference>
<comment type="subunit">
    <text evidence="3">Homodimer.</text>
</comment>
<evidence type="ECO:0000256" key="1">
    <source>
        <dbReference type="ARBA" id="ARBA00004141"/>
    </source>
</evidence>
<dbReference type="Gene3D" id="1.20.1250.20">
    <property type="entry name" value="MFS general substrate transporter like domains"/>
    <property type="match status" value="1"/>
</dbReference>
<evidence type="ECO:0000256" key="6">
    <source>
        <dbReference type="ARBA" id="ARBA00022989"/>
    </source>
</evidence>
<dbReference type="GO" id="GO:0016020">
    <property type="term" value="C:membrane"/>
    <property type="evidence" value="ECO:0007669"/>
    <property type="project" value="UniProtKB-SubCell"/>
</dbReference>
<feature type="transmembrane region" description="Helical" evidence="16">
    <location>
        <begin position="345"/>
        <end position="366"/>
    </location>
</feature>
<evidence type="ECO:0000256" key="11">
    <source>
        <dbReference type="ARBA" id="ARBA00044662"/>
    </source>
</evidence>
<evidence type="ECO:0000256" key="12">
    <source>
        <dbReference type="ARBA" id="ARBA00044668"/>
    </source>
</evidence>
<dbReference type="NCBIfam" id="TIGR00879">
    <property type="entry name" value="SP"/>
    <property type="match status" value="1"/>
</dbReference>
<dbReference type="EMBL" id="HBGY01011504">
    <property type="protein sequence ID" value="CAD9570730.1"/>
    <property type="molecule type" value="Transcribed_RNA"/>
</dbReference>
<dbReference type="InterPro" id="IPR003663">
    <property type="entry name" value="Sugar/inositol_transpt"/>
</dbReference>
<feature type="transmembrane region" description="Helical" evidence="16">
    <location>
        <begin position="313"/>
        <end position="333"/>
    </location>
</feature>
<evidence type="ECO:0000256" key="5">
    <source>
        <dbReference type="ARBA" id="ARBA00022692"/>
    </source>
</evidence>
<keyword evidence="7 16" id="KW-0472">Membrane</keyword>
<evidence type="ECO:0000256" key="2">
    <source>
        <dbReference type="ARBA" id="ARBA00010992"/>
    </source>
</evidence>
<evidence type="ECO:0000256" key="13">
    <source>
        <dbReference type="ARBA" id="ARBA00044710"/>
    </source>
</evidence>
<evidence type="ECO:0000259" key="17">
    <source>
        <dbReference type="PROSITE" id="PS50850"/>
    </source>
</evidence>
<feature type="transmembrane region" description="Helical" evidence="16">
    <location>
        <begin position="372"/>
        <end position="396"/>
    </location>
</feature>
<comment type="catalytic activity">
    <reaction evidence="9">
        <text>D-glucose(out) = D-glucose(in)</text>
        <dbReference type="Rhea" id="RHEA:60376"/>
        <dbReference type="ChEBI" id="CHEBI:4167"/>
    </reaction>
    <physiologicalReaction direction="left-to-right" evidence="9">
        <dbReference type="Rhea" id="RHEA:60377"/>
    </physiologicalReaction>
</comment>
<proteinExistence type="inferred from homology"/>
<dbReference type="PRINTS" id="PR00171">
    <property type="entry name" value="SUGRTRNSPORT"/>
</dbReference>
<dbReference type="InterPro" id="IPR050814">
    <property type="entry name" value="Myo-inositol_Transporter"/>
</dbReference>
<organism evidence="18">
    <name type="scientific">Leptocylindrus danicus</name>
    <dbReference type="NCBI Taxonomy" id="163516"/>
    <lineage>
        <taxon>Eukaryota</taxon>
        <taxon>Sar</taxon>
        <taxon>Stramenopiles</taxon>
        <taxon>Ochrophyta</taxon>
        <taxon>Bacillariophyta</taxon>
        <taxon>Coscinodiscophyceae</taxon>
        <taxon>Chaetocerotophycidae</taxon>
        <taxon>Leptocylindrales</taxon>
        <taxon>Leptocylindraceae</taxon>
        <taxon>Leptocylindrus</taxon>
    </lineage>
</organism>
<accession>A0A7S2K9X8</accession>
<feature type="transmembrane region" description="Helical" evidence="16">
    <location>
        <begin position="189"/>
        <end position="206"/>
    </location>
</feature>
<name>A0A7S2K9X8_9STRA</name>
<dbReference type="AlphaFoldDB" id="A0A7S2K9X8"/>
<dbReference type="PANTHER" id="PTHR48020:SF12">
    <property type="entry name" value="PROTON MYO-INOSITOL COTRANSPORTER"/>
    <property type="match status" value="1"/>
</dbReference>
<sequence length="537" mass="58563">MNTGPPPSNGTPNANNCGDTIKKSEEVTPMVRKLTFCAALNSCNLGFDIGVYTGACTLIQDSVGLTDRELEIFIGSVNIFAMMGSLATIWLSDTFGRRNTFRVSAIIFLTGVIISALAENFECLMIGRFFIGLGVGSGMSIDPIYIAEISPPSHRGSLVTYSEFSLQLGIMLGFASLLVYSFLDDDLQWHFMVATGGIMPFAMLYLSTFVMCESPRWLVVHGRVEEAEEVLAQLYPAGTNIQQLVDEIQLGIKQEQQTKINVGLCDLFAASPAMRRILIVGLGAVASQQISGIDPITYYVVRILKDTGIDDKRLQALCLILLGTLKLPFLYLGGKLLDSRGRRPVVCLSLLGCIFATLMIAINFFVDGPNSITLVGLAIFLCAFSFGIGPGAFLIASEVFFTSIRGKAMGLATCINRLLAATLSMSALSTESLVGWGNFFLIVAGMCVATLLFYYMYVPETKGKRLEEMVEYFAKITGDDSIFDMVSQDTHKVTIKDQIRPRENDPLLRENSFIDYNGLTLGTGPSNLYIDAECCTS</sequence>
<reference evidence="18" key="1">
    <citation type="submission" date="2021-01" db="EMBL/GenBank/DDBJ databases">
        <authorList>
            <person name="Corre E."/>
            <person name="Pelletier E."/>
            <person name="Niang G."/>
            <person name="Scheremetjew M."/>
            <person name="Finn R."/>
            <person name="Kale V."/>
            <person name="Holt S."/>
            <person name="Cochrane G."/>
            <person name="Meng A."/>
            <person name="Brown T."/>
            <person name="Cohen L."/>
        </authorList>
    </citation>
    <scope>NUCLEOTIDE SEQUENCE</scope>
    <source>
        <strain evidence="18">B650</strain>
    </source>
</reference>
<protein>
    <recommendedName>
        <fullName evidence="14">Hexose transporter 1</fullName>
    </recommendedName>
</protein>
<comment type="catalytic activity">
    <reaction evidence="12">
        <text>D-glucosamine(out) = D-glucosamine(in)</text>
        <dbReference type="Rhea" id="RHEA:78423"/>
        <dbReference type="ChEBI" id="CHEBI:58723"/>
    </reaction>
    <physiologicalReaction direction="left-to-right" evidence="12">
        <dbReference type="Rhea" id="RHEA:78424"/>
    </physiologicalReaction>
</comment>
<feature type="transmembrane region" description="Helical" evidence="16">
    <location>
        <begin position="124"/>
        <end position="146"/>
    </location>
</feature>
<dbReference type="InterPro" id="IPR036259">
    <property type="entry name" value="MFS_trans_sf"/>
</dbReference>
<feature type="transmembrane region" description="Helical" evidence="16">
    <location>
        <begin position="72"/>
        <end position="92"/>
    </location>
</feature>
<evidence type="ECO:0000256" key="3">
    <source>
        <dbReference type="ARBA" id="ARBA00011738"/>
    </source>
</evidence>
<feature type="transmembrane region" description="Helical" evidence="16">
    <location>
        <begin position="158"/>
        <end position="183"/>
    </location>
</feature>
<comment type="catalytic activity">
    <reaction evidence="11">
        <text>D-mannose(out) = D-mannose(in)</text>
        <dbReference type="Rhea" id="RHEA:78391"/>
        <dbReference type="ChEBI" id="CHEBI:4208"/>
    </reaction>
    <physiologicalReaction direction="left-to-right" evidence="11">
        <dbReference type="Rhea" id="RHEA:78392"/>
    </physiologicalReaction>
</comment>
<comment type="catalytic activity">
    <reaction evidence="10">
        <text>D-xylose(out) = D-xylose(in)</text>
        <dbReference type="Rhea" id="RHEA:78427"/>
        <dbReference type="ChEBI" id="CHEBI:53455"/>
    </reaction>
    <physiologicalReaction direction="left-to-right" evidence="10">
        <dbReference type="Rhea" id="RHEA:78428"/>
    </physiologicalReaction>
</comment>
<dbReference type="Pfam" id="PF00083">
    <property type="entry name" value="Sugar_tr"/>
    <property type="match status" value="1"/>
</dbReference>
<comment type="similarity">
    <text evidence="2 15">Belongs to the major facilitator superfamily. Sugar transporter (TC 2.A.1.1) family.</text>
</comment>
<feature type="transmembrane region" description="Helical" evidence="16">
    <location>
        <begin position="434"/>
        <end position="457"/>
    </location>
</feature>
<evidence type="ECO:0000256" key="4">
    <source>
        <dbReference type="ARBA" id="ARBA00022448"/>
    </source>
</evidence>
<evidence type="ECO:0000256" key="7">
    <source>
        <dbReference type="ARBA" id="ARBA00023136"/>
    </source>
</evidence>
<evidence type="ECO:0000313" key="18">
    <source>
        <dbReference type="EMBL" id="CAD9570730.1"/>
    </source>
</evidence>
<feature type="domain" description="Major facilitator superfamily (MFS) profile" evidence="17">
    <location>
        <begin position="34"/>
        <end position="462"/>
    </location>
</feature>
<dbReference type="PROSITE" id="PS50850">
    <property type="entry name" value="MFS"/>
    <property type="match status" value="1"/>
</dbReference>
<keyword evidence="4 15" id="KW-0813">Transport</keyword>
<evidence type="ECO:0000256" key="15">
    <source>
        <dbReference type="RuleBase" id="RU003346"/>
    </source>
</evidence>
<dbReference type="PROSITE" id="PS00217">
    <property type="entry name" value="SUGAR_TRANSPORT_2"/>
    <property type="match status" value="1"/>
</dbReference>
<dbReference type="GO" id="GO:0022857">
    <property type="term" value="F:transmembrane transporter activity"/>
    <property type="evidence" value="ECO:0007669"/>
    <property type="project" value="InterPro"/>
</dbReference>
<evidence type="ECO:0000256" key="16">
    <source>
        <dbReference type="SAM" id="Phobius"/>
    </source>
</evidence>
<feature type="transmembrane region" description="Helical" evidence="16">
    <location>
        <begin position="99"/>
        <end position="118"/>
    </location>
</feature>
<keyword evidence="6 16" id="KW-1133">Transmembrane helix</keyword>
<gene>
    <name evidence="18" type="ORF">LDAN0321_LOCUS7296</name>
</gene>
<evidence type="ECO:0000256" key="10">
    <source>
        <dbReference type="ARBA" id="ARBA00044656"/>
    </source>
</evidence>
<comment type="catalytic activity">
    <reaction evidence="8">
        <text>D-galactose(in) = D-galactose(out)</text>
        <dbReference type="Rhea" id="RHEA:34915"/>
        <dbReference type="ChEBI" id="CHEBI:4139"/>
    </reaction>
    <physiologicalReaction direction="right-to-left" evidence="8">
        <dbReference type="Rhea" id="RHEA:34917"/>
    </physiologicalReaction>
</comment>
<keyword evidence="5 16" id="KW-0812">Transmembrane</keyword>
<evidence type="ECO:0000256" key="14">
    <source>
        <dbReference type="ARBA" id="ARBA00044780"/>
    </source>
</evidence>
<evidence type="ECO:0000256" key="9">
    <source>
        <dbReference type="ARBA" id="ARBA00044648"/>
    </source>
</evidence>
<comment type="catalytic activity">
    <reaction evidence="13">
        <text>D-fructose(out) = D-fructose(in)</text>
        <dbReference type="Rhea" id="RHEA:60372"/>
        <dbReference type="ChEBI" id="CHEBI:37721"/>
    </reaction>
    <physiologicalReaction direction="left-to-right" evidence="13">
        <dbReference type="Rhea" id="RHEA:60373"/>
    </physiologicalReaction>
</comment>
<evidence type="ECO:0000256" key="8">
    <source>
        <dbReference type="ARBA" id="ARBA00044637"/>
    </source>
</evidence>
<dbReference type="SUPFAM" id="SSF103473">
    <property type="entry name" value="MFS general substrate transporter"/>
    <property type="match status" value="1"/>
</dbReference>
<dbReference type="PANTHER" id="PTHR48020">
    <property type="entry name" value="PROTON MYO-INOSITOL COTRANSPORTER"/>
    <property type="match status" value="1"/>
</dbReference>
<dbReference type="InterPro" id="IPR020846">
    <property type="entry name" value="MFS_dom"/>
</dbReference>
<dbReference type="InterPro" id="IPR005828">
    <property type="entry name" value="MFS_sugar_transport-like"/>
</dbReference>